<evidence type="ECO:0000313" key="2">
    <source>
        <dbReference type="Proteomes" id="UP000199766"/>
    </source>
</evidence>
<reference evidence="1 2" key="1">
    <citation type="submission" date="2016-10" db="EMBL/GenBank/DDBJ databases">
        <authorList>
            <person name="de Groot N.N."/>
        </authorList>
    </citation>
    <scope>NUCLEOTIDE SEQUENCE [LARGE SCALE GENOMIC DNA]</scope>
    <source>
        <strain evidence="1 2">ATCC 35958</strain>
    </source>
</reference>
<gene>
    <name evidence="1" type="ORF">SAMN02982919_02339</name>
</gene>
<evidence type="ECO:0000313" key="1">
    <source>
        <dbReference type="EMBL" id="SER39384.1"/>
    </source>
</evidence>
<keyword evidence="2" id="KW-1185">Reference proteome</keyword>
<dbReference type="STRING" id="180197.SAMN02982919_02339"/>
<dbReference type="Proteomes" id="UP000199766">
    <property type="component" value="Unassembled WGS sequence"/>
</dbReference>
<accession>A0A1H9NTL8</accession>
<organism evidence="1 2">
    <name type="scientific">Giesbergeria anulus</name>
    <dbReference type="NCBI Taxonomy" id="180197"/>
    <lineage>
        <taxon>Bacteria</taxon>
        <taxon>Pseudomonadati</taxon>
        <taxon>Pseudomonadota</taxon>
        <taxon>Betaproteobacteria</taxon>
        <taxon>Burkholderiales</taxon>
        <taxon>Comamonadaceae</taxon>
        <taxon>Giesbergeria</taxon>
    </lineage>
</organism>
<dbReference type="EMBL" id="FOGD01000007">
    <property type="protein sequence ID" value="SER39384.1"/>
    <property type="molecule type" value="Genomic_DNA"/>
</dbReference>
<dbReference type="AlphaFoldDB" id="A0A1H9NTL8"/>
<protein>
    <submittedName>
        <fullName evidence="1">Uncharacterized protein</fullName>
    </submittedName>
</protein>
<dbReference type="RefSeq" id="WP_091457764.1">
    <property type="nucleotide sequence ID" value="NZ_FOGD01000007.1"/>
</dbReference>
<sequence>MKINKQELLALVEKARNDNGTAFKIAVLLKIDFLTEDDASHAGFHTEGIYRQQFLVEPHGSDPEAATRRAIANAAMKIANLMPDPEIGCEPIMPEQLKLLIVGR</sequence>
<name>A0A1H9NTL8_9BURK</name>
<proteinExistence type="predicted"/>